<dbReference type="RefSeq" id="XP_007311977.1">
    <property type="nucleotide sequence ID" value="XM_007311915.1"/>
</dbReference>
<feature type="compositionally biased region" description="Basic residues" evidence="1">
    <location>
        <begin position="1"/>
        <end position="10"/>
    </location>
</feature>
<evidence type="ECO:0000313" key="2">
    <source>
        <dbReference type="EMBL" id="EIM78925.1"/>
    </source>
</evidence>
<keyword evidence="3" id="KW-1185">Reference proteome</keyword>
<dbReference type="KEGG" id="shs:STEHIDRAFT_173267"/>
<organism evidence="2 3">
    <name type="scientific">Stereum hirsutum (strain FP-91666)</name>
    <name type="common">White-rot fungus</name>
    <dbReference type="NCBI Taxonomy" id="721885"/>
    <lineage>
        <taxon>Eukaryota</taxon>
        <taxon>Fungi</taxon>
        <taxon>Dikarya</taxon>
        <taxon>Basidiomycota</taxon>
        <taxon>Agaricomycotina</taxon>
        <taxon>Agaricomycetes</taxon>
        <taxon>Russulales</taxon>
        <taxon>Stereaceae</taxon>
        <taxon>Stereum</taxon>
    </lineage>
</organism>
<dbReference type="AlphaFoldDB" id="R7RVX5"/>
<dbReference type="Proteomes" id="UP000053927">
    <property type="component" value="Unassembled WGS sequence"/>
</dbReference>
<feature type="compositionally biased region" description="Basic and acidic residues" evidence="1">
    <location>
        <begin position="11"/>
        <end position="25"/>
    </location>
</feature>
<evidence type="ECO:0000313" key="3">
    <source>
        <dbReference type="Proteomes" id="UP000053927"/>
    </source>
</evidence>
<dbReference type="EMBL" id="JH687533">
    <property type="protein sequence ID" value="EIM78925.1"/>
    <property type="molecule type" value="Genomic_DNA"/>
</dbReference>
<dbReference type="GeneID" id="18804246"/>
<sequence>VITHAHRPQRHREDTSHNRRGLDHHRCARPPISKSSSLSHPSSLGLLLFNLT</sequence>
<evidence type="ECO:0000256" key="1">
    <source>
        <dbReference type="SAM" id="MobiDB-lite"/>
    </source>
</evidence>
<feature type="compositionally biased region" description="Low complexity" evidence="1">
    <location>
        <begin position="33"/>
        <end position="44"/>
    </location>
</feature>
<feature type="region of interest" description="Disordered" evidence="1">
    <location>
        <begin position="1"/>
        <end position="44"/>
    </location>
</feature>
<protein>
    <submittedName>
        <fullName evidence="2">Uncharacterized protein</fullName>
    </submittedName>
</protein>
<gene>
    <name evidence="2" type="ORF">STEHIDRAFT_173267</name>
</gene>
<name>R7RVX5_STEHR</name>
<feature type="non-terminal residue" evidence="2">
    <location>
        <position position="1"/>
    </location>
</feature>
<proteinExistence type="predicted"/>
<reference evidence="3" key="1">
    <citation type="journal article" date="2012" name="Science">
        <title>The Paleozoic origin of enzymatic lignin decomposition reconstructed from 31 fungal genomes.</title>
        <authorList>
            <person name="Floudas D."/>
            <person name="Binder M."/>
            <person name="Riley R."/>
            <person name="Barry K."/>
            <person name="Blanchette R.A."/>
            <person name="Henrissat B."/>
            <person name="Martinez A.T."/>
            <person name="Otillar R."/>
            <person name="Spatafora J.W."/>
            <person name="Yadav J.S."/>
            <person name="Aerts A."/>
            <person name="Benoit I."/>
            <person name="Boyd A."/>
            <person name="Carlson A."/>
            <person name="Copeland A."/>
            <person name="Coutinho P.M."/>
            <person name="de Vries R.P."/>
            <person name="Ferreira P."/>
            <person name="Findley K."/>
            <person name="Foster B."/>
            <person name="Gaskell J."/>
            <person name="Glotzer D."/>
            <person name="Gorecki P."/>
            <person name="Heitman J."/>
            <person name="Hesse C."/>
            <person name="Hori C."/>
            <person name="Igarashi K."/>
            <person name="Jurgens J.A."/>
            <person name="Kallen N."/>
            <person name="Kersten P."/>
            <person name="Kohler A."/>
            <person name="Kuees U."/>
            <person name="Kumar T.K.A."/>
            <person name="Kuo A."/>
            <person name="LaButti K."/>
            <person name="Larrondo L.F."/>
            <person name="Lindquist E."/>
            <person name="Ling A."/>
            <person name="Lombard V."/>
            <person name="Lucas S."/>
            <person name="Lundell T."/>
            <person name="Martin R."/>
            <person name="McLaughlin D.J."/>
            <person name="Morgenstern I."/>
            <person name="Morin E."/>
            <person name="Murat C."/>
            <person name="Nagy L.G."/>
            <person name="Nolan M."/>
            <person name="Ohm R.A."/>
            <person name="Patyshakuliyeva A."/>
            <person name="Rokas A."/>
            <person name="Ruiz-Duenas F.J."/>
            <person name="Sabat G."/>
            <person name="Salamov A."/>
            <person name="Samejima M."/>
            <person name="Schmutz J."/>
            <person name="Slot J.C."/>
            <person name="St John F."/>
            <person name="Stenlid J."/>
            <person name="Sun H."/>
            <person name="Sun S."/>
            <person name="Syed K."/>
            <person name="Tsang A."/>
            <person name="Wiebenga A."/>
            <person name="Young D."/>
            <person name="Pisabarro A."/>
            <person name="Eastwood D.C."/>
            <person name="Martin F."/>
            <person name="Cullen D."/>
            <person name="Grigoriev I.V."/>
            <person name="Hibbett D.S."/>
        </authorList>
    </citation>
    <scope>NUCLEOTIDE SEQUENCE [LARGE SCALE GENOMIC DNA]</scope>
    <source>
        <strain evidence="3">FP-91666</strain>
    </source>
</reference>
<accession>R7RVX5</accession>